<accession>A0AA39DJX9</accession>
<feature type="chain" id="PRO_5041432124" evidence="1">
    <location>
        <begin position="26"/>
        <end position="276"/>
    </location>
</feature>
<evidence type="ECO:0000256" key="1">
    <source>
        <dbReference type="SAM" id="SignalP"/>
    </source>
</evidence>
<evidence type="ECO:0000313" key="2">
    <source>
        <dbReference type="EMBL" id="KAJ9684832.1"/>
    </source>
</evidence>
<sequence length="276" mass="31255">MKTKLRGMCTLFLLILWFSASMTTSQPIKPCKVGCRGVRYSPCYMVWFPSPLRCPTSYFMDCMTCKPLCSCSLLGVICEDPRFVGRDGITFYFQSSKDQDFYLVSNANLHINARFMGKRNPNLGVTILVAARRTSTWENNIDHLTLSFDDKPISLLTNEGSKWLPPSFLIVSVMHTSEVNMVMIESHYIVVVPIIVHDSRVHGYNIIDEDCFDNLELGFKFYKLSSAMNGSKTKFGAPMLILGSLHKFSSSNDNVKEYANLQCNSGINEIGVLYRR</sequence>
<comment type="caution">
    <text evidence="2">The sequence shown here is derived from an EMBL/GenBank/DDBJ whole genome shotgun (WGS) entry which is preliminary data.</text>
</comment>
<name>A0AA39DJX9_VITRO</name>
<reference evidence="2 3" key="1">
    <citation type="journal article" date="2023" name="BMC Biotechnol.">
        <title>Vitis rotundifolia cv Carlos genome sequencing.</title>
        <authorList>
            <person name="Huff M."/>
            <person name="Hulse-Kemp A."/>
            <person name="Scheffler B."/>
            <person name="Youngblood R."/>
            <person name="Simpson S."/>
            <person name="Babiker E."/>
            <person name="Staton M."/>
        </authorList>
    </citation>
    <scope>NUCLEOTIDE SEQUENCE [LARGE SCALE GENOMIC DNA]</scope>
    <source>
        <tissue evidence="2">Leaf</tissue>
    </source>
</reference>
<evidence type="ECO:0000313" key="3">
    <source>
        <dbReference type="Proteomes" id="UP001168098"/>
    </source>
</evidence>
<dbReference type="AlphaFoldDB" id="A0AA39DJX9"/>
<dbReference type="PANTHER" id="PTHR31656">
    <property type="entry name" value="ROOT CAP DOMAIN-CONTAINING PROTEIN"/>
    <property type="match status" value="1"/>
</dbReference>
<dbReference type="Proteomes" id="UP001168098">
    <property type="component" value="Unassembled WGS sequence"/>
</dbReference>
<dbReference type="EMBL" id="JARBHA010000013">
    <property type="protein sequence ID" value="KAJ9684832.1"/>
    <property type="molecule type" value="Genomic_DNA"/>
</dbReference>
<keyword evidence="3" id="KW-1185">Reference proteome</keyword>
<feature type="signal peptide" evidence="1">
    <location>
        <begin position="1"/>
        <end position="25"/>
    </location>
</feature>
<gene>
    <name evidence="2" type="ORF">PVL29_017023</name>
</gene>
<protein>
    <submittedName>
        <fullName evidence="2">Uncharacterized protein</fullName>
    </submittedName>
</protein>
<keyword evidence="1" id="KW-0732">Signal</keyword>
<proteinExistence type="predicted"/>
<organism evidence="2 3">
    <name type="scientific">Vitis rotundifolia</name>
    <name type="common">Muscadine grape</name>
    <dbReference type="NCBI Taxonomy" id="103349"/>
    <lineage>
        <taxon>Eukaryota</taxon>
        <taxon>Viridiplantae</taxon>
        <taxon>Streptophyta</taxon>
        <taxon>Embryophyta</taxon>
        <taxon>Tracheophyta</taxon>
        <taxon>Spermatophyta</taxon>
        <taxon>Magnoliopsida</taxon>
        <taxon>eudicotyledons</taxon>
        <taxon>Gunneridae</taxon>
        <taxon>Pentapetalae</taxon>
        <taxon>rosids</taxon>
        <taxon>Vitales</taxon>
        <taxon>Vitaceae</taxon>
        <taxon>Viteae</taxon>
        <taxon>Vitis</taxon>
    </lineage>
</organism>